<dbReference type="InterPro" id="IPR000169">
    <property type="entry name" value="Pept_cys_AS"/>
</dbReference>
<dbReference type="AlphaFoldDB" id="A0A0L0FR29"/>
<proteinExistence type="inferred from homology"/>
<organism evidence="16 17">
    <name type="scientific">Sphaeroforma arctica JP610</name>
    <dbReference type="NCBI Taxonomy" id="667725"/>
    <lineage>
        <taxon>Eukaryota</taxon>
        <taxon>Ichthyosporea</taxon>
        <taxon>Ichthyophonida</taxon>
        <taxon>Sphaeroforma</taxon>
    </lineage>
</organism>
<dbReference type="InterPro" id="IPR036496">
    <property type="entry name" value="CathepsinC_exc_dom_sf"/>
</dbReference>
<evidence type="ECO:0000256" key="5">
    <source>
        <dbReference type="ARBA" id="ARBA00012059"/>
    </source>
</evidence>
<feature type="signal peptide" evidence="14">
    <location>
        <begin position="1"/>
        <end position="20"/>
    </location>
</feature>
<dbReference type="GO" id="GO:0006508">
    <property type="term" value="P:proteolysis"/>
    <property type="evidence" value="ECO:0007669"/>
    <property type="project" value="InterPro"/>
</dbReference>
<comment type="cofactor">
    <cofactor evidence="2">
        <name>chloride</name>
        <dbReference type="ChEBI" id="CHEBI:17996"/>
    </cofactor>
</comment>
<evidence type="ECO:0000256" key="3">
    <source>
        <dbReference type="ARBA" id="ARBA00008455"/>
    </source>
</evidence>
<evidence type="ECO:0000256" key="7">
    <source>
        <dbReference type="ARBA" id="ARBA00023157"/>
    </source>
</evidence>
<sequence length="506" mass="56151">MSLISTVAAVVGLLASVSVADVPADCRVNEIKGSWLVRRGPGNNDNTITCNENSDVASRDVIQMSLLYPNIVSSAEGHEGNFTLVYNQAFEAYIDGVVYFAFVNWEKTPDYGDVSSIFHCGQTMTGWYHDYDGSNWGCFKAQKMNANEAHIVKEIKKPPVKAEDLPSPADDANGAVDTHADFVQRINAAQNEWQATEYEPWQEEQLDAILKFRTSHGAPDTTSYERTTTDADYFERRQRLLPKVENGENAAISLVVPDTNSRISLAQSAYPESFDWRDVDGVNYVSPVRNQDKCGSCYAFAAAGMLEARIRIESNNALQPVLSPQEVLNCSPYTQGCSGGFSYLVAGKHAKDFGLVEEDCVPYNGAENECPADKYKECTRWKVSHYSYVGGYYGNGDEEAMIKELVENGPMTVGFEVYPDFKAYKIGVYSHTATDPKRSTSDFYEIVNHAVLVVGYGVNETTGTKYWTVKNSWGPWWGMDGYFNIKRGSDEAQIESMPTSATVMLP</sequence>
<comment type="similarity">
    <text evidence="3">Belongs to the peptidase C1 family.</text>
</comment>
<comment type="function">
    <text evidence="13">Thiol protease. Has dipeptidylpeptidase activity. Active against a broad range of dipeptide substrates composed of both polar and hydrophobic amino acids. Proline cannot occupy the P1 position and arginine cannot occupy the P2 position of the substrate. Can act as both an exopeptidase and endopeptidase. Activates serine proteases such as elastase, cathepsin G and granzymes A and B.</text>
</comment>
<dbReference type="eggNOG" id="KOG1543">
    <property type="taxonomic scope" value="Eukaryota"/>
</dbReference>
<dbReference type="PROSITE" id="PS00139">
    <property type="entry name" value="THIOL_PROTEASE_CYS"/>
    <property type="match status" value="1"/>
</dbReference>
<dbReference type="PROSITE" id="PS00639">
    <property type="entry name" value="THIOL_PROTEASE_HIS"/>
    <property type="match status" value="1"/>
</dbReference>
<dbReference type="Pfam" id="PF08773">
    <property type="entry name" value="CathepsinC_exc"/>
    <property type="match status" value="1"/>
</dbReference>
<dbReference type="PRINTS" id="PR00705">
    <property type="entry name" value="PAPAIN"/>
</dbReference>
<dbReference type="SMART" id="SM00645">
    <property type="entry name" value="Pept_C1"/>
    <property type="match status" value="1"/>
</dbReference>
<evidence type="ECO:0000256" key="11">
    <source>
        <dbReference type="ARBA" id="ARBA00030778"/>
    </source>
</evidence>
<feature type="chain" id="PRO_5018727425" description="Dipeptidyl peptidase 1" evidence="14">
    <location>
        <begin position="21"/>
        <end position="506"/>
    </location>
</feature>
<gene>
    <name evidence="16" type="ORF">SARC_08340</name>
</gene>
<evidence type="ECO:0000256" key="2">
    <source>
        <dbReference type="ARBA" id="ARBA00001923"/>
    </source>
</evidence>
<dbReference type="OrthoDB" id="3789175at2759"/>
<keyword evidence="14" id="KW-0732">Signal</keyword>
<keyword evidence="7" id="KW-1015">Disulfide bond</keyword>
<evidence type="ECO:0000256" key="4">
    <source>
        <dbReference type="ARBA" id="ARBA00011610"/>
    </source>
</evidence>
<dbReference type="STRING" id="667725.A0A0L0FR29"/>
<comment type="subunit">
    <text evidence="4">Tetramer of heterotrimers consisting of exclusion domain, heavy- and light chains.</text>
</comment>
<keyword evidence="8" id="KW-0868">Chloride</keyword>
<dbReference type="InterPro" id="IPR000668">
    <property type="entry name" value="Peptidase_C1A_C"/>
</dbReference>
<dbReference type="PROSITE" id="PS00640">
    <property type="entry name" value="THIOL_PROTEASE_ASN"/>
    <property type="match status" value="1"/>
</dbReference>
<evidence type="ECO:0000259" key="15">
    <source>
        <dbReference type="SMART" id="SM00645"/>
    </source>
</evidence>
<evidence type="ECO:0000313" key="16">
    <source>
        <dbReference type="EMBL" id="KNC79267.1"/>
    </source>
</evidence>
<comment type="catalytic activity">
    <reaction evidence="1">
        <text>Release of an N-terminal dipeptide, Xaa-Yaa-|-Zaa-, except when Xaa is Arg or Lys, or Yaa or Zaa is Pro.</text>
        <dbReference type="EC" id="3.4.14.1"/>
    </reaction>
</comment>
<feature type="domain" description="Peptidase C1A papain C-terminal" evidence="15">
    <location>
        <begin position="270"/>
        <end position="502"/>
    </location>
</feature>
<dbReference type="Gene3D" id="3.90.70.10">
    <property type="entry name" value="Cysteine proteinases"/>
    <property type="match status" value="1"/>
</dbReference>
<dbReference type="GO" id="GO:0008234">
    <property type="term" value="F:cysteine-type peptidase activity"/>
    <property type="evidence" value="ECO:0007669"/>
    <property type="project" value="InterPro"/>
</dbReference>
<evidence type="ECO:0000256" key="12">
    <source>
        <dbReference type="ARBA" id="ARBA00032961"/>
    </source>
</evidence>
<dbReference type="GeneID" id="25908844"/>
<dbReference type="EC" id="3.4.14.1" evidence="5"/>
<evidence type="ECO:0000313" key="17">
    <source>
        <dbReference type="Proteomes" id="UP000054560"/>
    </source>
</evidence>
<dbReference type="Pfam" id="PF00112">
    <property type="entry name" value="Peptidase_C1"/>
    <property type="match status" value="1"/>
</dbReference>
<dbReference type="PANTHER" id="PTHR12411">
    <property type="entry name" value="CYSTEINE PROTEASE FAMILY C1-RELATED"/>
    <property type="match status" value="1"/>
</dbReference>
<evidence type="ECO:0000256" key="9">
    <source>
        <dbReference type="ARBA" id="ARBA00029762"/>
    </source>
</evidence>
<dbReference type="InterPro" id="IPR025661">
    <property type="entry name" value="Pept_asp_AS"/>
</dbReference>
<dbReference type="Gene3D" id="2.40.128.80">
    <property type="entry name" value="Cathepsin C, exclusion domain"/>
    <property type="match status" value="1"/>
</dbReference>
<accession>A0A0L0FR29</accession>
<dbReference type="GO" id="GO:0008239">
    <property type="term" value="F:dipeptidyl-peptidase activity"/>
    <property type="evidence" value="ECO:0007669"/>
    <property type="project" value="UniProtKB-EC"/>
</dbReference>
<reference evidence="16 17" key="1">
    <citation type="submission" date="2011-02" db="EMBL/GenBank/DDBJ databases">
        <title>The Genome Sequence of Sphaeroforma arctica JP610.</title>
        <authorList>
            <consortium name="The Broad Institute Genome Sequencing Platform"/>
            <person name="Russ C."/>
            <person name="Cuomo C."/>
            <person name="Young S.K."/>
            <person name="Zeng Q."/>
            <person name="Gargeya S."/>
            <person name="Alvarado L."/>
            <person name="Berlin A."/>
            <person name="Chapman S.B."/>
            <person name="Chen Z."/>
            <person name="Freedman E."/>
            <person name="Gellesch M."/>
            <person name="Goldberg J."/>
            <person name="Griggs A."/>
            <person name="Gujja S."/>
            <person name="Heilman E."/>
            <person name="Heiman D."/>
            <person name="Howarth C."/>
            <person name="Mehta T."/>
            <person name="Neiman D."/>
            <person name="Pearson M."/>
            <person name="Roberts A."/>
            <person name="Saif S."/>
            <person name="Shea T."/>
            <person name="Shenoy N."/>
            <person name="Sisk P."/>
            <person name="Stolte C."/>
            <person name="Sykes S."/>
            <person name="White J."/>
            <person name="Yandava C."/>
            <person name="Burger G."/>
            <person name="Gray M.W."/>
            <person name="Holland P.W.H."/>
            <person name="King N."/>
            <person name="Lang F.B.F."/>
            <person name="Roger A.J."/>
            <person name="Ruiz-Trillo I."/>
            <person name="Haas B."/>
            <person name="Nusbaum C."/>
            <person name="Birren B."/>
        </authorList>
    </citation>
    <scope>NUCLEOTIDE SEQUENCE [LARGE SCALE GENOMIC DNA]</scope>
    <source>
        <strain evidence="16 17">JP610</strain>
    </source>
</reference>
<evidence type="ECO:0000256" key="13">
    <source>
        <dbReference type="ARBA" id="ARBA00045556"/>
    </source>
</evidence>
<dbReference type="SUPFAM" id="SSF54001">
    <property type="entry name" value="Cysteine proteinases"/>
    <property type="match status" value="1"/>
</dbReference>
<evidence type="ECO:0000256" key="14">
    <source>
        <dbReference type="SAM" id="SignalP"/>
    </source>
</evidence>
<dbReference type="InterPro" id="IPR038765">
    <property type="entry name" value="Papain-like_cys_pep_sf"/>
</dbReference>
<dbReference type="EMBL" id="KQ242338">
    <property type="protein sequence ID" value="KNC79267.1"/>
    <property type="molecule type" value="Genomic_DNA"/>
</dbReference>
<dbReference type="Proteomes" id="UP000054560">
    <property type="component" value="Unassembled WGS sequence"/>
</dbReference>
<name>A0A0L0FR29_9EUKA</name>
<protein>
    <recommendedName>
        <fullName evidence="6">Dipeptidyl peptidase 1</fullName>
        <ecNumber evidence="5">3.4.14.1</ecNumber>
    </recommendedName>
    <alternativeName>
        <fullName evidence="10">Cathepsin C</fullName>
    </alternativeName>
    <alternativeName>
        <fullName evidence="9">Cathepsin J</fullName>
    </alternativeName>
    <alternativeName>
        <fullName evidence="12">Dipeptidyl peptidase I</fullName>
    </alternativeName>
    <alternativeName>
        <fullName evidence="11">Dipeptidyl transferase</fullName>
    </alternativeName>
</protein>
<dbReference type="RefSeq" id="XP_014153169.1">
    <property type="nucleotide sequence ID" value="XM_014297694.1"/>
</dbReference>
<keyword evidence="17" id="KW-1185">Reference proteome</keyword>
<evidence type="ECO:0000256" key="1">
    <source>
        <dbReference type="ARBA" id="ARBA00000738"/>
    </source>
</evidence>
<dbReference type="InterPro" id="IPR013128">
    <property type="entry name" value="Peptidase_C1A"/>
</dbReference>
<dbReference type="InterPro" id="IPR014882">
    <property type="entry name" value="CathepsinC_exc"/>
</dbReference>
<evidence type="ECO:0000256" key="8">
    <source>
        <dbReference type="ARBA" id="ARBA00023214"/>
    </source>
</evidence>
<dbReference type="InterPro" id="IPR025660">
    <property type="entry name" value="Pept_his_AS"/>
</dbReference>
<dbReference type="SUPFAM" id="SSF75001">
    <property type="entry name" value="Dipeptidyl peptidase I (cathepsin C), exclusion domain"/>
    <property type="match status" value="1"/>
</dbReference>
<evidence type="ECO:0000256" key="10">
    <source>
        <dbReference type="ARBA" id="ARBA00029779"/>
    </source>
</evidence>
<evidence type="ECO:0000256" key="6">
    <source>
        <dbReference type="ARBA" id="ARBA00014709"/>
    </source>
</evidence>